<reference evidence="1 2" key="1">
    <citation type="submission" date="2018-04" db="EMBL/GenBank/DDBJ databases">
        <title>Adhaeribacter sp. HMF7616 genome sequencing and assembly.</title>
        <authorList>
            <person name="Kang H."/>
            <person name="Kang J."/>
            <person name="Cha I."/>
            <person name="Kim H."/>
            <person name="Joh K."/>
        </authorList>
    </citation>
    <scope>NUCLEOTIDE SEQUENCE [LARGE SCALE GENOMIC DNA]</scope>
    <source>
        <strain evidence="1 2">HMF7616</strain>
    </source>
</reference>
<comment type="caution">
    <text evidence="1">The sequence shown here is derived from an EMBL/GenBank/DDBJ whole genome shotgun (WGS) entry which is preliminary data.</text>
</comment>
<sequence>MTDTQTILRHTLATIAYRLSKTLNSADLKFLRFQTFHGVRTPAEIIFHMASVLSFCRAAIENKTVEKPAAVEEAKETSRFFDLLQQTDIALQNHSVDLELALQLMQGPLADMLTHIGQIALLRRYYNQPVPAENFMLAKIKVGNISPEDQEA</sequence>
<dbReference type="AlphaFoldDB" id="A0A369QMC5"/>
<organism evidence="1 2">
    <name type="scientific">Adhaeribacter pallidiroseus</name>
    <dbReference type="NCBI Taxonomy" id="2072847"/>
    <lineage>
        <taxon>Bacteria</taxon>
        <taxon>Pseudomonadati</taxon>
        <taxon>Bacteroidota</taxon>
        <taxon>Cytophagia</taxon>
        <taxon>Cytophagales</taxon>
        <taxon>Hymenobacteraceae</taxon>
        <taxon>Adhaeribacter</taxon>
    </lineage>
</organism>
<name>A0A369QMC5_9BACT</name>
<gene>
    <name evidence="1" type="ORF">AHMF7616_04120</name>
</gene>
<evidence type="ECO:0000313" key="1">
    <source>
        <dbReference type="EMBL" id="RDC65490.1"/>
    </source>
</evidence>
<dbReference type="Proteomes" id="UP000253919">
    <property type="component" value="Unassembled WGS sequence"/>
</dbReference>
<keyword evidence="2" id="KW-1185">Reference proteome</keyword>
<accession>A0A369QMC5</accession>
<dbReference type="RefSeq" id="WP_115374489.1">
    <property type="nucleotide sequence ID" value="NZ_QASA01000001.1"/>
</dbReference>
<evidence type="ECO:0008006" key="3">
    <source>
        <dbReference type="Google" id="ProtNLM"/>
    </source>
</evidence>
<protein>
    <recommendedName>
        <fullName evidence="3">DinB-like domain-containing protein</fullName>
    </recommendedName>
</protein>
<evidence type="ECO:0000313" key="2">
    <source>
        <dbReference type="Proteomes" id="UP000253919"/>
    </source>
</evidence>
<dbReference type="InterPro" id="IPR034660">
    <property type="entry name" value="DinB/YfiT-like"/>
</dbReference>
<dbReference type="EMBL" id="QASA01000001">
    <property type="protein sequence ID" value="RDC65490.1"/>
    <property type="molecule type" value="Genomic_DNA"/>
</dbReference>
<dbReference type="OrthoDB" id="2678921at2"/>
<proteinExistence type="predicted"/>
<dbReference type="SUPFAM" id="SSF109854">
    <property type="entry name" value="DinB/YfiT-like putative metalloenzymes"/>
    <property type="match status" value="1"/>
</dbReference>